<proteinExistence type="predicted"/>
<evidence type="ECO:0000313" key="3">
    <source>
        <dbReference type="Proteomes" id="UP000481861"/>
    </source>
</evidence>
<feature type="region of interest" description="Disordered" evidence="1">
    <location>
        <begin position="22"/>
        <end position="45"/>
    </location>
</feature>
<dbReference type="OrthoDB" id="3790830at2759"/>
<organism evidence="2 3">
    <name type="scientific">Massariosphaeria phaeospora</name>
    <dbReference type="NCBI Taxonomy" id="100035"/>
    <lineage>
        <taxon>Eukaryota</taxon>
        <taxon>Fungi</taxon>
        <taxon>Dikarya</taxon>
        <taxon>Ascomycota</taxon>
        <taxon>Pezizomycotina</taxon>
        <taxon>Dothideomycetes</taxon>
        <taxon>Pleosporomycetidae</taxon>
        <taxon>Pleosporales</taxon>
        <taxon>Pleosporales incertae sedis</taxon>
        <taxon>Massariosphaeria</taxon>
    </lineage>
</organism>
<dbReference type="EMBL" id="JAADJZ010000024">
    <property type="protein sequence ID" value="KAF2867053.1"/>
    <property type="molecule type" value="Genomic_DNA"/>
</dbReference>
<dbReference type="AlphaFoldDB" id="A0A7C8I4M7"/>
<reference evidence="2 3" key="1">
    <citation type="submission" date="2020-01" db="EMBL/GenBank/DDBJ databases">
        <authorList>
            <consortium name="DOE Joint Genome Institute"/>
            <person name="Haridas S."/>
            <person name="Albert R."/>
            <person name="Binder M."/>
            <person name="Bloem J."/>
            <person name="Labutti K."/>
            <person name="Salamov A."/>
            <person name="Andreopoulos B."/>
            <person name="Baker S.E."/>
            <person name="Barry K."/>
            <person name="Bills G."/>
            <person name="Bluhm B.H."/>
            <person name="Cannon C."/>
            <person name="Castanera R."/>
            <person name="Culley D.E."/>
            <person name="Daum C."/>
            <person name="Ezra D."/>
            <person name="Gonzalez J.B."/>
            <person name="Henrissat B."/>
            <person name="Kuo A."/>
            <person name="Liang C."/>
            <person name="Lipzen A."/>
            <person name="Lutzoni F."/>
            <person name="Magnuson J."/>
            <person name="Mondo S."/>
            <person name="Nolan M."/>
            <person name="Ohm R."/>
            <person name="Pangilinan J."/>
            <person name="Park H.-J.H."/>
            <person name="Ramirez L."/>
            <person name="Alfaro M."/>
            <person name="Sun H."/>
            <person name="Tritt A."/>
            <person name="Yoshinaga Y."/>
            <person name="Zwiers L.-H.L."/>
            <person name="Turgeon B.G."/>
            <person name="Goodwin S.B."/>
            <person name="Spatafora J.W."/>
            <person name="Crous P.W."/>
            <person name="Grigoriev I.V."/>
        </authorList>
    </citation>
    <scope>NUCLEOTIDE SEQUENCE [LARGE SCALE GENOMIC DNA]</scope>
    <source>
        <strain evidence="2 3">CBS 611.86</strain>
    </source>
</reference>
<protein>
    <submittedName>
        <fullName evidence="2">Uncharacterized protein</fullName>
    </submittedName>
</protein>
<keyword evidence="3" id="KW-1185">Reference proteome</keyword>
<accession>A0A7C8I4M7</accession>
<comment type="caution">
    <text evidence="2">The sequence shown here is derived from an EMBL/GenBank/DDBJ whole genome shotgun (WGS) entry which is preliminary data.</text>
</comment>
<feature type="region of interest" description="Disordered" evidence="1">
    <location>
        <begin position="184"/>
        <end position="282"/>
    </location>
</feature>
<evidence type="ECO:0000313" key="2">
    <source>
        <dbReference type="EMBL" id="KAF2867053.1"/>
    </source>
</evidence>
<gene>
    <name evidence="2" type="ORF">BDV95DRAFT_182475</name>
</gene>
<feature type="compositionally biased region" description="Acidic residues" evidence="1">
    <location>
        <begin position="272"/>
        <end position="282"/>
    </location>
</feature>
<evidence type="ECO:0000256" key="1">
    <source>
        <dbReference type="SAM" id="MobiDB-lite"/>
    </source>
</evidence>
<sequence>MSFDSFPMQNFQFVSYNGPLEPKPTWRRKHTKTMPPDGHEHTAPNEYPSTSLALPSHQARDIDLVSAGEYTCDLKMFSCKGDIGCLDGSHAQDDKQGMKVEHFVPRGISVEVLSEKSSGQLAPSEGNSLGCAIVIADNQSELDTDNNDDGYPHDPILGTQNHDGFGVADVLSKDHYETEGIEDALILDDGPESQHSGPGRRELFSAPSTSSTGPSIEAIEQRTQEANRNTLLEARVAMHQPQEPVDLKAEALGESAPLESTSGNNSDRSESDTDDDTSNQGT</sequence>
<dbReference type="Proteomes" id="UP000481861">
    <property type="component" value="Unassembled WGS sequence"/>
</dbReference>
<name>A0A7C8I4M7_9PLEO</name>